<feature type="signal peptide" evidence="1">
    <location>
        <begin position="1"/>
        <end position="26"/>
    </location>
</feature>
<name>A0A2M4CG69_9DIPT</name>
<evidence type="ECO:0000256" key="1">
    <source>
        <dbReference type="SAM" id="SignalP"/>
    </source>
</evidence>
<reference evidence="2" key="1">
    <citation type="submission" date="2018-01" db="EMBL/GenBank/DDBJ databases">
        <title>An insight into the sialome of Amazonian anophelines.</title>
        <authorList>
            <person name="Ribeiro J.M."/>
            <person name="Scarpassa V."/>
            <person name="Calvo E."/>
        </authorList>
    </citation>
    <scope>NUCLEOTIDE SEQUENCE</scope>
    <source>
        <tissue evidence="2">Salivary glands</tissue>
    </source>
</reference>
<dbReference type="AlphaFoldDB" id="A0A2M4CG69"/>
<keyword evidence="1" id="KW-0732">Signal</keyword>
<evidence type="ECO:0000313" key="2">
    <source>
        <dbReference type="EMBL" id="MBW63908.1"/>
    </source>
</evidence>
<organism evidence="2">
    <name type="scientific">Anopheles marajoara</name>
    <dbReference type="NCBI Taxonomy" id="58244"/>
    <lineage>
        <taxon>Eukaryota</taxon>
        <taxon>Metazoa</taxon>
        <taxon>Ecdysozoa</taxon>
        <taxon>Arthropoda</taxon>
        <taxon>Hexapoda</taxon>
        <taxon>Insecta</taxon>
        <taxon>Pterygota</taxon>
        <taxon>Neoptera</taxon>
        <taxon>Endopterygota</taxon>
        <taxon>Diptera</taxon>
        <taxon>Nematocera</taxon>
        <taxon>Culicoidea</taxon>
        <taxon>Culicidae</taxon>
        <taxon>Anophelinae</taxon>
        <taxon>Anopheles</taxon>
    </lineage>
</organism>
<accession>A0A2M4CG69</accession>
<dbReference type="EMBL" id="GGFJ01014767">
    <property type="protein sequence ID" value="MBW63908.1"/>
    <property type="molecule type" value="Transcribed_RNA"/>
</dbReference>
<sequence>MYVASISVIQSVFSFPMSVLWVAVQAAHTIPDDRRPALAATAKFSVDPAPLSSNDVRLAATVVKLIEP</sequence>
<proteinExistence type="predicted"/>
<protein>
    <submittedName>
        <fullName evidence="2">Putative secreted protein</fullName>
    </submittedName>
</protein>
<feature type="chain" id="PRO_5014967042" evidence="1">
    <location>
        <begin position="27"/>
        <end position="68"/>
    </location>
</feature>